<protein>
    <submittedName>
        <fullName evidence="1">Uncharacterized protein</fullName>
    </submittedName>
</protein>
<gene>
    <name evidence="1" type="ORF">OLEA9_A089900</name>
</gene>
<accession>A0A8S0T790</accession>
<comment type="caution">
    <text evidence="1">The sequence shown here is derived from an EMBL/GenBank/DDBJ whole genome shotgun (WGS) entry which is preliminary data.</text>
</comment>
<proteinExistence type="predicted"/>
<reference evidence="1 2" key="1">
    <citation type="submission" date="2019-12" db="EMBL/GenBank/DDBJ databases">
        <authorList>
            <person name="Alioto T."/>
            <person name="Alioto T."/>
            <person name="Gomez Garrido J."/>
        </authorList>
    </citation>
    <scope>NUCLEOTIDE SEQUENCE [LARGE SCALE GENOMIC DNA]</scope>
</reference>
<sequence>MVYRPRPGRVLAAIGMQPNFQAFVGSLWARPCPRRVMAKAGTEPDFQAILGSFVDTVCRLRPGCDRDTSTLSGIFRQFLEQDVQAMFGTRLVCGRDAA</sequence>
<dbReference type="EMBL" id="CACTIH010005672">
    <property type="protein sequence ID" value="CAA3000143.1"/>
    <property type="molecule type" value="Genomic_DNA"/>
</dbReference>
<name>A0A8S0T790_OLEEU</name>
<evidence type="ECO:0000313" key="2">
    <source>
        <dbReference type="Proteomes" id="UP000594638"/>
    </source>
</evidence>
<dbReference type="Gramene" id="OE9A089900T1">
    <property type="protein sequence ID" value="OE9A089900C1"/>
    <property type="gene ID" value="OE9A089900"/>
</dbReference>
<organism evidence="1 2">
    <name type="scientific">Olea europaea subsp. europaea</name>
    <dbReference type="NCBI Taxonomy" id="158383"/>
    <lineage>
        <taxon>Eukaryota</taxon>
        <taxon>Viridiplantae</taxon>
        <taxon>Streptophyta</taxon>
        <taxon>Embryophyta</taxon>
        <taxon>Tracheophyta</taxon>
        <taxon>Spermatophyta</taxon>
        <taxon>Magnoliopsida</taxon>
        <taxon>eudicotyledons</taxon>
        <taxon>Gunneridae</taxon>
        <taxon>Pentapetalae</taxon>
        <taxon>asterids</taxon>
        <taxon>lamiids</taxon>
        <taxon>Lamiales</taxon>
        <taxon>Oleaceae</taxon>
        <taxon>Oleeae</taxon>
        <taxon>Olea</taxon>
    </lineage>
</organism>
<dbReference type="Proteomes" id="UP000594638">
    <property type="component" value="Unassembled WGS sequence"/>
</dbReference>
<evidence type="ECO:0000313" key="1">
    <source>
        <dbReference type="EMBL" id="CAA3000143.1"/>
    </source>
</evidence>
<keyword evidence="2" id="KW-1185">Reference proteome</keyword>
<dbReference type="AlphaFoldDB" id="A0A8S0T790"/>